<dbReference type="GeneID" id="106806365"/>
<sequence length="164" mass="18754">MLFRSKSTQEVPRRAVSFSAGVRGGAKEPWYKRFWLRRYVSVMSLKDSSKKQLFYSSDALYRSKSFGGFLNSYPSSTYIADGDLYSPGMSRKASHGGSRKGWSFTRSAPKLPKVPRPQRTLIIFDSVIKGLRNKIDIMLEDVRSLREKESLDSSQSPRQTRQDI</sequence>
<organism evidence="2 3">
    <name type="scientific">Priapulus caudatus</name>
    <name type="common">Priapulid worm</name>
    <dbReference type="NCBI Taxonomy" id="37621"/>
    <lineage>
        <taxon>Eukaryota</taxon>
        <taxon>Metazoa</taxon>
        <taxon>Ecdysozoa</taxon>
        <taxon>Scalidophora</taxon>
        <taxon>Priapulida</taxon>
        <taxon>Priapulimorpha</taxon>
        <taxon>Priapulimorphida</taxon>
        <taxon>Priapulidae</taxon>
        <taxon>Priapulus</taxon>
    </lineage>
</organism>
<keyword evidence="2" id="KW-1185">Reference proteome</keyword>
<evidence type="ECO:0000313" key="3">
    <source>
        <dbReference type="RefSeq" id="XP_014663763.1"/>
    </source>
</evidence>
<feature type="region of interest" description="Disordered" evidence="1">
    <location>
        <begin position="90"/>
        <end position="109"/>
    </location>
</feature>
<protein>
    <submittedName>
        <fullName evidence="3">Uncharacterized protein LOC106806365 isoform X1</fullName>
    </submittedName>
</protein>
<accession>A0ABM1DUZ2</accession>
<name>A0ABM1DUZ2_PRICU</name>
<reference evidence="3" key="1">
    <citation type="submission" date="2025-08" db="UniProtKB">
        <authorList>
            <consortium name="RefSeq"/>
        </authorList>
    </citation>
    <scope>IDENTIFICATION</scope>
</reference>
<evidence type="ECO:0000256" key="1">
    <source>
        <dbReference type="SAM" id="MobiDB-lite"/>
    </source>
</evidence>
<proteinExistence type="predicted"/>
<evidence type="ECO:0000313" key="2">
    <source>
        <dbReference type="Proteomes" id="UP000695022"/>
    </source>
</evidence>
<dbReference type="Proteomes" id="UP000695022">
    <property type="component" value="Unplaced"/>
</dbReference>
<gene>
    <name evidence="3" type="primary">LOC106806365</name>
</gene>
<dbReference type="RefSeq" id="XP_014663763.1">
    <property type="nucleotide sequence ID" value="XM_014808277.1"/>
</dbReference>